<comment type="caution">
    <text evidence="2">The sequence shown here is derived from an EMBL/GenBank/DDBJ whole genome shotgun (WGS) entry which is preliminary data.</text>
</comment>
<accession>A0AAD9ATN1</accession>
<feature type="region of interest" description="Disordered" evidence="1">
    <location>
        <begin position="98"/>
        <end position="121"/>
    </location>
</feature>
<dbReference type="AlphaFoldDB" id="A0AAD9ATN1"/>
<name>A0AAD9ATN1_9PEZI</name>
<organism evidence="2 3">
    <name type="scientific">Colletotrichum chrysophilum</name>
    <dbReference type="NCBI Taxonomy" id="1836956"/>
    <lineage>
        <taxon>Eukaryota</taxon>
        <taxon>Fungi</taxon>
        <taxon>Dikarya</taxon>
        <taxon>Ascomycota</taxon>
        <taxon>Pezizomycotina</taxon>
        <taxon>Sordariomycetes</taxon>
        <taxon>Hypocreomycetidae</taxon>
        <taxon>Glomerellales</taxon>
        <taxon>Glomerellaceae</taxon>
        <taxon>Colletotrichum</taxon>
        <taxon>Colletotrichum gloeosporioides species complex</taxon>
    </lineage>
</organism>
<proteinExistence type="predicted"/>
<evidence type="ECO:0000313" key="2">
    <source>
        <dbReference type="EMBL" id="KAK1853828.1"/>
    </source>
</evidence>
<sequence length="175" mass="18788">MAGWLGTPAAAAIAVAAAADQTEREGGIASGQHDTDAETDEWCNRLLIAIVDADSLSSRLGLSVLSRRLVSSWSVHRCCCCAIHPVCRPRGTMRNAQSAVRSPQLTASNPIPASQSQTQDSTRFRKLKGVQGNVGQWGTVTWPTSPSSWSVDRDWTWSSQLAVSVFPLPCPLSLQ</sequence>
<reference evidence="2" key="1">
    <citation type="submission" date="2023-01" db="EMBL/GenBank/DDBJ databases">
        <title>Colletotrichum chrysophilum M932 genome sequence.</title>
        <authorList>
            <person name="Baroncelli R."/>
        </authorList>
    </citation>
    <scope>NUCLEOTIDE SEQUENCE</scope>
    <source>
        <strain evidence="2">M932</strain>
    </source>
</reference>
<protein>
    <submittedName>
        <fullName evidence="2">Uncharacterized protein</fullName>
    </submittedName>
</protein>
<gene>
    <name evidence="2" type="ORF">CCHR01_03481</name>
</gene>
<keyword evidence="3" id="KW-1185">Reference proteome</keyword>
<dbReference type="EMBL" id="JAQOWY010000047">
    <property type="protein sequence ID" value="KAK1853828.1"/>
    <property type="molecule type" value="Genomic_DNA"/>
</dbReference>
<dbReference type="Proteomes" id="UP001243330">
    <property type="component" value="Unassembled WGS sequence"/>
</dbReference>
<evidence type="ECO:0000256" key="1">
    <source>
        <dbReference type="SAM" id="MobiDB-lite"/>
    </source>
</evidence>
<evidence type="ECO:0000313" key="3">
    <source>
        <dbReference type="Proteomes" id="UP001243330"/>
    </source>
</evidence>